<sequence>HEEGVEEFYKKLIHWGEMRVDQKKVEAVGVQLLMSERLKRTKEKESPID</sequence>
<name>A0A7V7SBL3_9BACI</name>
<feature type="non-terminal residue" evidence="1">
    <location>
        <position position="1"/>
    </location>
</feature>
<protein>
    <submittedName>
        <fullName evidence="1">Replication initiation protein</fullName>
    </submittedName>
</protein>
<organism evidence="1 2">
    <name type="scientific">Bacillus luti</name>
    <dbReference type="NCBI Taxonomy" id="2026191"/>
    <lineage>
        <taxon>Bacteria</taxon>
        <taxon>Bacillati</taxon>
        <taxon>Bacillota</taxon>
        <taxon>Bacilli</taxon>
        <taxon>Bacillales</taxon>
        <taxon>Bacillaceae</taxon>
        <taxon>Bacillus</taxon>
        <taxon>Bacillus cereus group</taxon>
    </lineage>
</organism>
<accession>A0A7V7SBL3</accession>
<gene>
    <name evidence="1" type="ORF">F8163_02780</name>
</gene>
<comment type="caution">
    <text evidence="1">The sequence shown here is derived from an EMBL/GenBank/DDBJ whole genome shotgun (WGS) entry which is preliminary data.</text>
</comment>
<reference evidence="1 2" key="1">
    <citation type="submission" date="2019-10" db="EMBL/GenBank/DDBJ databases">
        <title>Bacillus from the desert of Cuatro Cinegas, Coahuila.</title>
        <authorList>
            <person name="Olmedo-Alvarez G."/>
            <person name="Saldana S."/>
            <person name="Barcelo D."/>
        </authorList>
    </citation>
    <scope>NUCLEOTIDE SEQUENCE [LARGE SCALE GENOMIC DNA]</scope>
    <source>
        <strain evidence="1 2">CH155b_5T</strain>
    </source>
</reference>
<dbReference type="Proteomes" id="UP000470409">
    <property type="component" value="Unassembled WGS sequence"/>
</dbReference>
<evidence type="ECO:0000313" key="2">
    <source>
        <dbReference type="Proteomes" id="UP000470409"/>
    </source>
</evidence>
<dbReference type="AlphaFoldDB" id="A0A7V7SBL3"/>
<dbReference type="EMBL" id="WBPG01000004">
    <property type="protein sequence ID" value="KAB2445242.1"/>
    <property type="molecule type" value="Genomic_DNA"/>
</dbReference>
<proteinExistence type="predicted"/>
<evidence type="ECO:0000313" key="1">
    <source>
        <dbReference type="EMBL" id="KAB2445242.1"/>
    </source>
</evidence>